<proteinExistence type="predicted"/>
<organism evidence="2 3">
    <name type="scientific">Spirosoma terrae</name>
    <dbReference type="NCBI Taxonomy" id="1968276"/>
    <lineage>
        <taxon>Bacteria</taxon>
        <taxon>Pseudomonadati</taxon>
        <taxon>Bacteroidota</taxon>
        <taxon>Cytophagia</taxon>
        <taxon>Cytophagales</taxon>
        <taxon>Cytophagaceae</taxon>
        <taxon>Spirosoma</taxon>
    </lineage>
</organism>
<dbReference type="InterPro" id="IPR016181">
    <property type="entry name" value="Acyl_CoA_acyltransferase"/>
</dbReference>
<evidence type="ECO:0000313" key="2">
    <source>
        <dbReference type="EMBL" id="NDU94280.1"/>
    </source>
</evidence>
<dbReference type="GO" id="GO:0016740">
    <property type="term" value="F:transferase activity"/>
    <property type="evidence" value="ECO:0007669"/>
    <property type="project" value="UniProtKB-KW"/>
</dbReference>
<dbReference type="Proteomes" id="UP000474175">
    <property type="component" value="Unassembled WGS sequence"/>
</dbReference>
<dbReference type="SUPFAM" id="SSF55729">
    <property type="entry name" value="Acyl-CoA N-acyltransferases (Nat)"/>
    <property type="match status" value="1"/>
</dbReference>
<keyword evidence="3" id="KW-1185">Reference proteome</keyword>
<evidence type="ECO:0000259" key="1">
    <source>
        <dbReference type="Pfam" id="PF13480"/>
    </source>
</evidence>
<evidence type="ECO:0000313" key="3">
    <source>
        <dbReference type="Proteomes" id="UP000474175"/>
    </source>
</evidence>
<dbReference type="InterPro" id="IPR038740">
    <property type="entry name" value="BioF2-like_GNAT_dom"/>
</dbReference>
<keyword evidence="2" id="KW-0808">Transferase</keyword>
<dbReference type="EMBL" id="JAAFZH010000002">
    <property type="protein sequence ID" value="NDU94280.1"/>
    <property type="molecule type" value="Genomic_DNA"/>
</dbReference>
<dbReference type="RefSeq" id="WP_163944004.1">
    <property type="nucleotide sequence ID" value="NZ_JAAFZH010000002.1"/>
</dbReference>
<dbReference type="AlphaFoldDB" id="A0A6L9L1Q2"/>
<reference evidence="2 3" key="1">
    <citation type="submission" date="2020-02" db="EMBL/GenBank/DDBJ databases">
        <title>Draft genome sequence of two Spirosoma agri KCTC 52727 and Spirosoma terrae KCTC 52035.</title>
        <authorList>
            <person name="Rojas J."/>
            <person name="Ambika Manirajan B."/>
            <person name="Suarez C."/>
            <person name="Ratering S."/>
            <person name="Schnell S."/>
        </authorList>
    </citation>
    <scope>NUCLEOTIDE SEQUENCE [LARGE SCALE GENOMIC DNA]</scope>
    <source>
        <strain evidence="2 3">KCTC 52035</strain>
    </source>
</reference>
<protein>
    <submittedName>
        <fullName evidence="2">GNAT family N-acetyltransferase</fullName>
    </submittedName>
</protein>
<accession>A0A6L9L1Q2</accession>
<comment type="caution">
    <text evidence="2">The sequence shown here is derived from an EMBL/GenBank/DDBJ whole genome shotgun (WGS) entry which is preliminary data.</text>
</comment>
<feature type="domain" description="BioF2-like acetyltransferase" evidence="1">
    <location>
        <begin position="161"/>
        <end position="283"/>
    </location>
</feature>
<name>A0A6L9L1Q2_9BACT</name>
<dbReference type="Pfam" id="PF13480">
    <property type="entry name" value="Acetyltransf_6"/>
    <property type="match status" value="1"/>
</dbReference>
<sequence length="316" mass="36001">MSDYQIVCLHKPSFSDTPAFYQSGFFFNEPEHLSQQGDGIYSLIIAINRQTGQSEARCAFFSESNKVISPAAAPFGSIEFIDTLPDSILDQLISLLIAEAKSTGASVLQLIHYPSCYAPIQTNRLSRKLIDHDFQISRIDQCQYLPIANEPFENQIAPSERRRLRKCREAGFQFSCWSSPQPDTILTFIQNVHQQKGYLPTISYLYLRSLLRTFSDHFSIFTVRNGTDIIALTITVRVQNDILYNFLPVSDPDYNTFSPMVMLTDGLFTYCRQQGIRLLDLGVSLDNNRQPKPSLIRFKQNLGARESVKLVFDKQL</sequence>
<dbReference type="Gene3D" id="3.40.630.30">
    <property type="match status" value="1"/>
</dbReference>
<gene>
    <name evidence="2" type="ORF">GK108_05295</name>
</gene>